<reference evidence="8 9" key="1">
    <citation type="submission" date="2020-08" db="EMBL/GenBank/DDBJ databases">
        <title>Sequencing the genomes of 1000 actinobacteria strains.</title>
        <authorList>
            <person name="Klenk H.-P."/>
        </authorList>
    </citation>
    <scope>NUCLEOTIDE SEQUENCE [LARGE SCALE GENOMIC DNA]</scope>
    <source>
        <strain evidence="8 9">DSM 44551</strain>
    </source>
</reference>
<comment type="cofactor">
    <cofactor evidence="1">
        <name>FAD</name>
        <dbReference type="ChEBI" id="CHEBI:57692"/>
    </cofactor>
</comment>
<protein>
    <submittedName>
        <fullName evidence="8">Alkanesulfonate monooxygenase SsuD/methylene tetrahydromethanopterin reductase-like flavin-dependent oxidoreductase (Luciferase family)</fullName>
    </submittedName>
</protein>
<dbReference type="PANTHER" id="PTHR42973:SF39">
    <property type="entry name" value="FAD-BINDING PCMH-TYPE DOMAIN-CONTAINING PROTEIN"/>
    <property type="match status" value="1"/>
</dbReference>
<dbReference type="Gene3D" id="3.30.43.10">
    <property type="entry name" value="Uridine Diphospho-n-acetylenolpyruvylglucosamine Reductase, domain 2"/>
    <property type="match status" value="1"/>
</dbReference>
<dbReference type="RefSeq" id="WP_184387962.1">
    <property type="nucleotide sequence ID" value="NZ_BAAAJD010000048.1"/>
</dbReference>
<dbReference type="Gene3D" id="3.30.465.10">
    <property type="match status" value="1"/>
</dbReference>
<evidence type="ECO:0000313" key="8">
    <source>
        <dbReference type="EMBL" id="MBB5430235.1"/>
    </source>
</evidence>
<evidence type="ECO:0000256" key="5">
    <source>
        <dbReference type="ARBA" id="ARBA00023002"/>
    </source>
</evidence>
<accession>A0A7W8QHA0</accession>
<dbReference type="InterPro" id="IPR006094">
    <property type="entry name" value="Oxid_FAD_bind_N"/>
</dbReference>
<comment type="caution">
    <text evidence="8">The sequence shown here is derived from an EMBL/GenBank/DDBJ whole genome shotgun (WGS) entry which is preliminary data.</text>
</comment>
<evidence type="ECO:0000256" key="6">
    <source>
        <dbReference type="SAM" id="MobiDB-lite"/>
    </source>
</evidence>
<sequence length="755" mass="78492">MPDYGHDLLFGTFITPDAGDPAGAVARAQATEQAGLDFATFQDHPYQPRLLDTWTLLSWVAASTERLRVAPNVLNLPLRPPSVTARAAAGLDLLSGGRLELALGSGAFWDGIAAMGGGRLTPGQAVDALDQAIDVIRALWDEGARGGARAGGGHHRVAGAKRGPAPAHDIGIWLGAYKPRMQRLTGRKADGWLPSLGYADLAALAEGNRVIDAAAAEAGRAPGEVRRLLNLTGAEVGPASRGFLQGPPGQWVDELLPLVVEHGFSAFFLATDDPEQIRRYGEEVAPALREAAARERTAPPTAGARSASARAARRDGIDYGAVPASLAPGAVEPGDREYGRVRHTYMRSGSPGLVLRPADADQAAEALRYAREQQAPLAVRSGGHGISGRSTGDGGVVVDLSRLNRVELLDRAGGLVRIGTGARWSDVAAALAPHGLAISSGDHGGVGVGGLATTGGIGWMARRHGLTIDHLAAAELVLADGTRVRADAGTDPDLLWAVRGAGANVGLVTAVELYAQQVGEVVFADFALDAADTSGLLQAWGAAVEEAPRELTSFLRLIPGRRGSGPLAGVQAVYAGDDVEAARKAIAPLMALGPLLDQQAVLAPYRALMPAGGGPHRGAAEPVMRSALLDHLTAEAAEGIAAVAGSGQSLGVHIRAVGGAVNDVAPDATAYPHRHQNFSLAAIGAGPRVPAMERAWEALLPLTDGMYLSFETGTGPEVLRRAFPEPALSRLRELKRRYDPDQVFATNFPIPPADR</sequence>
<evidence type="ECO:0000259" key="7">
    <source>
        <dbReference type="PROSITE" id="PS51387"/>
    </source>
</evidence>
<evidence type="ECO:0000256" key="4">
    <source>
        <dbReference type="ARBA" id="ARBA00022827"/>
    </source>
</evidence>
<keyword evidence="5" id="KW-0560">Oxidoreductase</keyword>
<dbReference type="InterPro" id="IPR011251">
    <property type="entry name" value="Luciferase-like_dom"/>
</dbReference>
<gene>
    <name evidence="8" type="ORF">HDA36_000319</name>
</gene>
<dbReference type="InterPro" id="IPR016166">
    <property type="entry name" value="FAD-bd_PCMH"/>
</dbReference>
<dbReference type="EMBL" id="JACHDB010000001">
    <property type="protein sequence ID" value="MBB5430235.1"/>
    <property type="molecule type" value="Genomic_DNA"/>
</dbReference>
<comment type="similarity">
    <text evidence="2">Belongs to the oxygen-dependent FAD-linked oxidoreductase family.</text>
</comment>
<dbReference type="InterPro" id="IPR016167">
    <property type="entry name" value="FAD-bd_PCMH_sub1"/>
</dbReference>
<evidence type="ECO:0000256" key="3">
    <source>
        <dbReference type="ARBA" id="ARBA00022630"/>
    </source>
</evidence>
<dbReference type="GO" id="GO:0016705">
    <property type="term" value="F:oxidoreductase activity, acting on paired donors, with incorporation or reduction of molecular oxygen"/>
    <property type="evidence" value="ECO:0007669"/>
    <property type="project" value="InterPro"/>
</dbReference>
<organism evidence="8 9">
    <name type="scientific">Nocardiopsis composta</name>
    <dbReference type="NCBI Taxonomy" id="157465"/>
    <lineage>
        <taxon>Bacteria</taxon>
        <taxon>Bacillati</taxon>
        <taxon>Actinomycetota</taxon>
        <taxon>Actinomycetes</taxon>
        <taxon>Streptosporangiales</taxon>
        <taxon>Nocardiopsidaceae</taxon>
        <taxon>Nocardiopsis</taxon>
    </lineage>
</organism>
<dbReference type="PANTHER" id="PTHR42973">
    <property type="entry name" value="BINDING OXIDOREDUCTASE, PUTATIVE (AFU_ORTHOLOGUE AFUA_1G17690)-RELATED"/>
    <property type="match status" value="1"/>
</dbReference>
<evidence type="ECO:0000256" key="2">
    <source>
        <dbReference type="ARBA" id="ARBA00005466"/>
    </source>
</evidence>
<dbReference type="Proteomes" id="UP000572635">
    <property type="component" value="Unassembled WGS sequence"/>
</dbReference>
<dbReference type="SUPFAM" id="SSF51679">
    <property type="entry name" value="Bacterial luciferase-like"/>
    <property type="match status" value="1"/>
</dbReference>
<dbReference type="Pfam" id="PF01565">
    <property type="entry name" value="FAD_binding_4"/>
    <property type="match status" value="1"/>
</dbReference>
<dbReference type="Gene3D" id="3.40.462.20">
    <property type="match status" value="1"/>
</dbReference>
<dbReference type="AlphaFoldDB" id="A0A7W8QHA0"/>
<dbReference type="Gene3D" id="3.20.20.30">
    <property type="entry name" value="Luciferase-like domain"/>
    <property type="match status" value="1"/>
</dbReference>
<keyword evidence="4" id="KW-0274">FAD</keyword>
<dbReference type="InterPro" id="IPR036318">
    <property type="entry name" value="FAD-bd_PCMH-like_sf"/>
</dbReference>
<dbReference type="GO" id="GO:0004497">
    <property type="term" value="F:monooxygenase activity"/>
    <property type="evidence" value="ECO:0007669"/>
    <property type="project" value="UniProtKB-KW"/>
</dbReference>
<feature type="domain" description="FAD-binding PCMH-type" evidence="7">
    <location>
        <begin position="346"/>
        <end position="518"/>
    </location>
</feature>
<name>A0A7W8QHA0_9ACTN</name>
<keyword evidence="9" id="KW-1185">Reference proteome</keyword>
<dbReference type="SUPFAM" id="SSF56176">
    <property type="entry name" value="FAD-binding/transporter-associated domain-like"/>
    <property type="match status" value="1"/>
</dbReference>
<dbReference type="InterPro" id="IPR036661">
    <property type="entry name" value="Luciferase-like_sf"/>
</dbReference>
<dbReference type="GO" id="GO:0071949">
    <property type="term" value="F:FAD binding"/>
    <property type="evidence" value="ECO:0007669"/>
    <property type="project" value="InterPro"/>
</dbReference>
<dbReference type="InterPro" id="IPR050416">
    <property type="entry name" value="FAD-linked_Oxidoreductase"/>
</dbReference>
<dbReference type="PROSITE" id="PS51387">
    <property type="entry name" value="FAD_PCMH"/>
    <property type="match status" value="1"/>
</dbReference>
<keyword evidence="8" id="KW-0503">Monooxygenase</keyword>
<dbReference type="InterPro" id="IPR016169">
    <property type="entry name" value="FAD-bd_PCMH_sub2"/>
</dbReference>
<feature type="compositionally biased region" description="Low complexity" evidence="6">
    <location>
        <begin position="298"/>
        <end position="310"/>
    </location>
</feature>
<evidence type="ECO:0000313" key="9">
    <source>
        <dbReference type="Proteomes" id="UP000572635"/>
    </source>
</evidence>
<keyword evidence="3" id="KW-0285">Flavoprotein</keyword>
<evidence type="ECO:0000256" key="1">
    <source>
        <dbReference type="ARBA" id="ARBA00001974"/>
    </source>
</evidence>
<proteinExistence type="inferred from homology"/>
<feature type="region of interest" description="Disordered" evidence="6">
    <location>
        <begin position="291"/>
        <end position="310"/>
    </location>
</feature>
<dbReference type="Pfam" id="PF00296">
    <property type="entry name" value="Bac_luciferase"/>
    <property type="match status" value="1"/>
</dbReference>